<dbReference type="RefSeq" id="WP_319929942.1">
    <property type="nucleotide sequence ID" value="NZ_VCDN01000031.1"/>
</dbReference>
<evidence type="ECO:0000313" key="3">
    <source>
        <dbReference type="Proteomes" id="UP001271890"/>
    </source>
</evidence>
<dbReference type="EMBL" id="VCDN01000031">
    <property type="protein sequence ID" value="MDX7987516.1"/>
    <property type="molecule type" value="Genomic_DNA"/>
</dbReference>
<evidence type="ECO:0000256" key="1">
    <source>
        <dbReference type="SAM" id="MobiDB-lite"/>
    </source>
</evidence>
<evidence type="ECO:0000313" key="2">
    <source>
        <dbReference type="EMBL" id="MDX7987516.1"/>
    </source>
</evidence>
<protein>
    <recommendedName>
        <fullName evidence="4">N-acetyltransferase</fullName>
    </recommendedName>
</protein>
<proteinExistence type="predicted"/>
<name>A0ABU4S9R8_9GAMM</name>
<sequence length="220" mass="25408">MFRSNSFNINRSSLSGSLSRSKSVSDIGSESLDHRVFIKIKEVNAEEFSSRLDFILLTSMKDPEWYCEKGPVPLDPEQNRWNNGYERAHGGFRTMDLNLSYGNYEEESQFFVVYYKIYPVGAAQCTPKKDNAPSLLNVDQFSFHLGIENCECMLMEHLVNHSQELGLGGRLKDSPLPDTIPFYYRMGFTPLDFNAKFMYLDPATSPQWYFKDGKYKYCGR</sequence>
<evidence type="ECO:0008006" key="4">
    <source>
        <dbReference type="Google" id="ProtNLM"/>
    </source>
</evidence>
<reference evidence="3" key="1">
    <citation type="journal article" date="2024" name="Toxins">
        <title>Genome Sequence Analysis of Native Xenorhabdus Strains Isolated from Entomopathogenic Nematodes in Argentina.</title>
        <authorList>
            <person name="Palma L."/>
            <person name="Frizzo L."/>
            <person name="Kaiser S."/>
            <person name="Berry C."/>
            <person name="Caballero P."/>
            <person name="Bode H.B."/>
            <person name="Del Valle E.E."/>
        </authorList>
    </citation>
    <scope>NUCLEOTIDE SEQUENCE [LARGE SCALE GENOMIC DNA]</scope>
    <source>
        <strain evidence="3">12</strain>
    </source>
</reference>
<accession>A0ABU4S9R8</accession>
<comment type="caution">
    <text evidence="2">The sequence shown here is derived from an EMBL/GenBank/DDBJ whole genome shotgun (WGS) entry which is preliminary data.</text>
</comment>
<feature type="region of interest" description="Disordered" evidence="1">
    <location>
        <begin position="1"/>
        <end position="25"/>
    </location>
</feature>
<organism evidence="2 3">
    <name type="scientific">Xenorhabdus santafensis</name>
    <dbReference type="NCBI Taxonomy" id="2582833"/>
    <lineage>
        <taxon>Bacteria</taxon>
        <taxon>Pseudomonadati</taxon>
        <taxon>Pseudomonadota</taxon>
        <taxon>Gammaproteobacteria</taxon>
        <taxon>Enterobacterales</taxon>
        <taxon>Morganellaceae</taxon>
        <taxon>Xenorhabdus</taxon>
    </lineage>
</organism>
<keyword evidence="3" id="KW-1185">Reference proteome</keyword>
<gene>
    <name evidence="2" type="ORF">FE392_09255</name>
</gene>
<dbReference type="Proteomes" id="UP001271890">
    <property type="component" value="Unassembled WGS sequence"/>
</dbReference>